<evidence type="ECO:0000259" key="2">
    <source>
        <dbReference type="Pfam" id="PF13791"/>
    </source>
</evidence>
<sequence>MNVKNDKNKSGIFLDDKEFEKTMRKSRRKAIIKNVVITGSILVALYSVTNIGNKYLLSERLTKEEHVNILWSSITEPNIEQQASFYDWRSFSVTATHKSTKTVGERIIPWESLSGQYSLINSEKGSSYSINNFNVKRQKWEIYNSQNGQREPSFYHPRVKYNQTPNDLNLLEEIGSNKYMEYALSFDRSYSINEVQQFLDKSNVKWLWIDTESNEKISRMNEQESKGKEAELFHRGNIYGYPYYSENDWPSPKLFIDTLKSSEFYGDYSDKVKEVLTKLKKDNPKLNPEKVKIVGAVVTGTLDELKQYQNKEFIKASSLGATIDKF</sequence>
<keyword evidence="1" id="KW-1133">Transmembrane helix</keyword>
<evidence type="ECO:0000256" key="1">
    <source>
        <dbReference type="SAM" id="Phobius"/>
    </source>
</evidence>
<evidence type="ECO:0000313" key="4">
    <source>
        <dbReference type="EMBL" id="QIW22042.1"/>
    </source>
</evidence>
<gene>
    <name evidence="4" type="ORF">EVG22_28370</name>
</gene>
<dbReference type="InterPro" id="IPR029101">
    <property type="entry name" value="Sigma_reg_N"/>
</dbReference>
<dbReference type="Pfam" id="PF13800">
    <property type="entry name" value="Sigma_reg_N"/>
    <property type="match status" value="1"/>
</dbReference>
<evidence type="ECO:0000259" key="3">
    <source>
        <dbReference type="Pfam" id="PF13800"/>
    </source>
</evidence>
<accession>A0A6H0TM85</accession>
<keyword evidence="1" id="KW-0812">Transmembrane</keyword>
<dbReference type="EMBL" id="CP035727">
    <property type="protein sequence ID" value="QIW22042.1"/>
    <property type="molecule type" value="Genomic_DNA"/>
</dbReference>
<protein>
    <submittedName>
        <fullName evidence="4">Anti sigma factor C-terminal domain-containing protein</fullName>
    </submittedName>
</protein>
<reference evidence="5" key="1">
    <citation type="submission" date="2019-02" db="EMBL/GenBank/DDBJ databases">
        <title>Structural and Functional analysis of Lanthipeptide from Bacillus thuringiensis serovar andalousiensis B23193.</title>
        <authorList>
            <person name="Andreeva J.V."/>
            <person name="Grigoreva A."/>
        </authorList>
    </citation>
    <scope>NUCLEOTIDE SEQUENCE [LARGE SCALE GENOMIC DNA]</scope>
    <source>
        <strain evidence="5">B23193</strain>
    </source>
</reference>
<keyword evidence="1" id="KW-0472">Membrane</keyword>
<dbReference type="RefSeq" id="WP_172555666.1">
    <property type="nucleotide sequence ID" value="NZ_CP035727.2"/>
</dbReference>
<proteinExistence type="predicted"/>
<organism evidence="4 5">
    <name type="scientific">Bacillus thuringiensis serovar andalousiensis</name>
    <dbReference type="NCBI Taxonomy" id="257985"/>
    <lineage>
        <taxon>Bacteria</taxon>
        <taxon>Bacillati</taxon>
        <taxon>Bacillota</taxon>
        <taxon>Bacilli</taxon>
        <taxon>Bacillales</taxon>
        <taxon>Bacillaceae</taxon>
        <taxon>Bacillus</taxon>
        <taxon>Bacillus cereus group</taxon>
    </lineage>
</organism>
<feature type="transmembrane region" description="Helical" evidence="1">
    <location>
        <begin position="30"/>
        <end position="48"/>
    </location>
</feature>
<dbReference type="AlphaFoldDB" id="A0A6H0TM85"/>
<feature type="domain" description="Sigma factor regulator N-terminal" evidence="3">
    <location>
        <begin position="21"/>
        <end position="105"/>
    </location>
</feature>
<evidence type="ECO:0000313" key="5">
    <source>
        <dbReference type="Proteomes" id="UP000501374"/>
    </source>
</evidence>
<dbReference type="Pfam" id="PF13791">
    <property type="entry name" value="Sigma_reg_C"/>
    <property type="match status" value="1"/>
</dbReference>
<name>A0A6H0TM85_BACTU</name>
<feature type="domain" description="Sigma factor regulator C-terminal" evidence="2">
    <location>
        <begin position="171"/>
        <end position="320"/>
    </location>
</feature>
<dbReference type="Proteomes" id="UP000501374">
    <property type="component" value="Chromosome"/>
</dbReference>
<dbReference type="InterPro" id="IPR025672">
    <property type="entry name" value="Sigma_reg_C_dom"/>
</dbReference>